<dbReference type="STRING" id="471704.A0A151IZ69"/>
<dbReference type="AlphaFoldDB" id="A0A151IZ69"/>
<proteinExistence type="predicted"/>
<organism evidence="1 2">
    <name type="scientific">Trachymyrmex cornetzi</name>
    <dbReference type="NCBI Taxonomy" id="471704"/>
    <lineage>
        <taxon>Eukaryota</taxon>
        <taxon>Metazoa</taxon>
        <taxon>Ecdysozoa</taxon>
        <taxon>Arthropoda</taxon>
        <taxon>Hexapoda</taxon>
        <taxon>Insecta</taxon>
        <taxon>Pterygota</taxon>
        <taxon>Neoptera</taxon>
        <taxon>Endopterygota</taxon>
        <taxon>Hymenoptera</taxon>
        <taxon>Apocrita</taxon>
        <taxon>Aculeata</taxon>
        <taxon>Formicoidea</taxon>
        <taxon>Formicidae</taxon>
        <taxon>Myrmicinae</taxon>
        <taxon>Trachymyrmex</taxon>
    </lineage>
</organism>
<sequence>MQEIYIRWVLGIEYGTPEYLVREELQRDKLRIKAGRAWNFEKRMREGKGRRQEFFRERGRDAGEIRKWGQRKEEFIELEKVDKEKQREERWEKIRSSRFNRWYERVKEERISGYLKKSWAENRWKRMAKAAFRYSLSVLAALHIPFQYMS</sequence>
<dbReference type="Proteomes" id="UP000078492">
    <property type="component" value="Unassembled WGS sequence"/>
</dbReference>
<evidence type="ECO:0000313" key="1">
    <source>
        <dbReference type="EMBL" id="KYN13712.1"/>
    </source>
</evidence>
<keyword evidence="2" id="KW-1185">Reference proteome</keyword>
<reference evidence="1 2" key="1">
    <citation type="submission" date="2015-09" db="EMBL/GenBank/DDBJ databases">
        <title>Trachymyrmex cornetzi WGS genome.</title>
        <authorList>
            <person name="Nygaard S."/>
            <person name="Hu H."/>
            <person name="Boomsma J."/>
            <person name="Zhang G."/>
        </authorList>
    </citation>
    <scope>NUCLEOTIDE SEQUENCE [LARGE SCALE GENOMIC DNA]</scope>
    <source>
        <strain evidence="1">Tcor2-1</strain>
        <tissue evidence="1">Whole body</tissue>
    </source>
</reference>
<gene>
    <name evidence="1" type="ORF">ALC57_14114</name>
</gene>
<protein>
    <submittedName>
        <fullName evidence="1">Uncharacterized protein</fullName>
    </submittedName>
</protein>
<name>A0A151IZ69_9HYME</name>
<dbReference type="EMBL" id="KQ980744">
    <property type="protein sequence ID" value="KYN13712.1"/>
    <property type="molecule type" value="Genomic_DNA"/>
</dbReference>
<accession>A0A151IZ69</accession>
<evidence type="ECO:0000313" key="2">
    <source>
        <dbReference type="Proteomes" id="UP000078492"/>
    </source>
</evidence>